<dbReference type="PANTHER" id="PTHR10353">
    <property type="entry name" value="GLYCOSYL HYDROLASE"/>
    <property type="match status" value="1"/>
</dbReference>
<dbReference type="PROSITE" id="PS00572">
    <property type="entry name" value="GLYCOSYL_HYDROL_F1_1"/>
    <property type="match status" value="1"/>
</dbReference>
<dbReference type="GO" id="GO:0008422">
    <property type="term" value="F:beta-glucosidase activity"/>
    <property type="evidence" value="ECO:0007669"/>
    <property type="project" value="UniProtKB-EC"/>
</dbReference>
<comment type="catalytic activity">
    <reaction evidence="1 12">
        <text>Hydrolysis of terminal, non-reducing beta-D-glucosyl residues with release of beta-D-glucose.</text>
        <dbReference type="EC" id="3.2.1.21"/>
    </reaction>
</comment>
<dbReference type="EC" id="3.2.1.21" evidence="3 12"/>
<dbReference type="EMBL" id="FOXR01000020">
    <property type="protein sequence ID" value="SFQ24728.1"/>
    <property type="molecule type" value="Genomic_DNA"/>
</dbReference>
<dbReference type="GO" id="GO:0005829">
    <property type="term" value="C:cytosol"/>
    <property type="evidence" value="ECO:0007669"/>
    <property type="project" value="TreeGrafter"/>
</dbReference>
<gene>
    <name evidence="13" type="ORF">SAMN05444406_12025</name>
</gene>
<dbReference type="NCBIfam" id="TIGR03356">
    <property type="entry name" value="BGL"/>
    <property type="match status" value="1"/>
</dbReference>
<dbReference type="STRING" id="937334.SAMN05444406_12025"/>
<keyword evidence="8" id="KW-0624">Polysaccharide degradation</keyword>
<evidence type="ECO:0000256" key="2">
    <source>
        <dbReference type="ARBA" id="ARBA00010838"/>
    </source>
</evidence>
<evidence type="ECO:0000313" key="13">
    <source>
        <dbReference type="EMBL" id="SFQ24728.1"/>
    </source>
</evidence>
<protein>
    <recommendedName>
        <fullName evidence="3 12">Beta-glucosidase</fullName>
        <ecNumber evidence="3 12">3.2.1.21</ecNumber>
    </recommendedName>
</protein>
<dbReference type="AlphaFoldDB" id="A0A1I5WYK8"/>
<dbReference type="RefSeq" id="WP_092282496.1">
    <property type="nucleotide sequence ID" value="NZ_FOXR01000020.1"/>
</dbReference>
<evidence type="ECO:0000256" key="3">
    <source>
        <dbReference type="ARBA" id="ARBA00012744"/>
    </source>
</evidence>
<dbReference type="InterPro" id="IPR001360">
    <property type="entry name" value="Glyco_hydro_1"/>
</dbReference>
<comment type="similarity">
    <text evidence="2 12">Belongs to the glycosyl hydrolase 1 family.</text>
</comment>
<name>A0A1I5WYK8_9FIRM</name>
<sequence>MGKITFPKDFIWGAATASYQIEGAVNQDGRGESIWDRFSHTPGKVLNGDTGDVACDHYNRYKEDVQLMKELGLKGYRFSVAWPRIYPQGKGQVNQKGLDFYNSLVDELLKAGIEPIVTLYHWDLPQALQDIGGWDNRDVTDYFADYAFKMYDVLGDRVKKWITHNEPWVVAFVGNAFGEHAPGYKDFALAVRITHHLLLSHAKAVQAYRQSGNDDGGQIGITLNLTPVYPDSDSPEDSEAVQFQDGFQNRWFLDPVFKGAYPEDILEFYQEKYNAPVIRPGDMELIADNHIDFLGINYYTRAVVKKGRESGFDSVEHVHPEGKYTEMGWEVYPEGLYDLLMRIHRDYNAPNIYITENGAAFKDDKVVDGIVDDQDRLEYLKSHFEAAYRAIQDGVNLKGYYVWSFMDNFEWAYGYSKRFGIVYVDYETLKRTPKKSALWYRDVIADNGF</sequence>
<evidence type="ECO:0000256" key="12">
    <source>
        <dbReference type="RuleBase" id="RU361175"/>
    </source>
</evidence>
<dbReference type="OrthoDB" id="2339329at2"/>
<proteinExistence type="inferred from homology"/>
<evidence type="ECO:0000256" key="7">
    <source>
        <dbReference type="ARBA" id="ARBA00023295"/>
    </source>
</evidence>
<feature type="active site" description="Proton donor" evidence="9">
    <location>
        <position position="166"/>
    </location>
</feature>
<dbReference type="Pfam" id="PF00232">
    <property type="entry name" value="Glyco_hydro_1"/>
    <property type="match status" value="1"/>
</dbReference>
<evidence type="ECO:0000256" key="9">
    <source>
        <dbReference type="PIRSR" id="PIRSR617736-1"/>
    </source>
</evidence>
<feature type="binding site" evidence="10">
    <location>
        <begin position="410"/>
        <end position="411"/>
    </location>
    <ligand>
        <name>substrate</name>
    </ligand>
</feature>
<accession>A0A1I5WYK8</accession>
<keyword evidence="7 12" id="KW-0326">Glycosidase</keyword>
<dbReference type="SUPFAM" id="SSF51445">
    <property type="entry name" value="(Trans)glycosidases"/>
    <property type="match status" value="1"/>
</dbReference>
<evidence type="ECO:0000256" key="8">
    <source>
        <dbReference type="ARBA" id="ARBA00023326"/>
    </source>
</evidence>
<dbReference type="GO" id="GO:0030245">
    <property type="term" value="P:cellulose catabolic process"/>
    <property type="evidence" value="ECO:0007669"/>
    <property type="project" value="UniProtKB-KW"/>
</dbReference>
<feature type="binding site" evidence="10">
    <location>
        <position position="299"/>
    </location>
    <ligand>
        <name>substrate</name>
    </ligand>
</feature>
<evidence type="ECO:0000256" key="10">
    <source>
        <dbReference type="PIRSR" id="PIRSR617736-2"/>
    </source>
</evidence>
<feature type="binding site" evidence="10">
    <location>
        <position position="20"/>
    </location>
    <ligand>
        <name>substrate</name>
    </ligand>
</feature>
<evidence type="ECO:0000256" key="11">
    <source>
        <dbReference type="PROSITE-ProRule" id="PRU10055"/>
    </source>
</evidence>
<dbReference type="InterPro" id="IPR018120">
    <property type="entry name" value="Glyco_hydro_1_AS"/>
</dbReference>
<dbReference type="FunFam" id="3.20.20.80:FF:000004">
    <property type="entry name" value="Beta-glucosidase 6-phospho-beta-glucosidase"/>
    <property type="match status" value="1"/>
</dbReference>
<evidence type="ECO:0000313" key="14">
    <source>
        <dbReference type="Proteomes" id="UP000198577"/>
    </source>
</evidence>
<dbReference type="InterPro" id="IPR017736">
    <property type="entry name" value="Glyco_hydro_1_beta-glucosidase"/>
</dbReference>
<evidence type="ECO:0000256" key="5">
    <source>
        <dbReference type="ARBA" id="ARBA00023001"/>
    </source>
</evidence>
<keyword evidence="4 12" id="KW-0378">Hydrolase</keyword>
<dbReference type="Proteomes" id="UP000198577">
    <property type="component" value="Unassembled WGS sequence"/>
</dbReference>
<feature type="binding site" evidence="10">
    <location>
        <position position="121"/>
    </location>
    <ligand>
        <name>substrate</name>
    </ligand>
</feature>
<dbReference type="PRINTS" id="PR00131">
    <property type="entry name" value="GLHYDRLASE1"/>
</dbReference>
<evidence type="ECO:0000256" key="4">
    <source>
        <dbReference type="ARBA" id="ARBA00022801"/>
    </source>
</evidence>
<dbReference type="InterPro" id="IPR033132">
    <property type="entry name" value="GH_1_N_CS"/>
</dbReference>
<dbReference type="PROSITE" id="PS00653">
    <property type="entry name" value="GLYCOSYL_HYDROL_F1_2"/>
    <property type="match status" value="1"/>
</dbReference>
<dbReference type="Gene3D" id="3.20.20.80">
    <property type="entry name" value="Glycosidases"/>
    <property type="match status" value="1"/>
</dbReference>
<evidence type="ECO:0000256" key="6">
    <source>
        <dbReference type="ARBA" id="ARBA00023277"/>
    </source>
</evidence>
<keyword evidence="6" id="KW-0119">Carbohydrate metabolism</keyword>
<feature type="binding site" evidence="10">
    <location>
        <position position="165"/>
    </location>
    <ligand>
        <name>substrate</name>
    </ligand>
</feature>
<reference evidence="13 14" key="1">
    <citation type="submission" date="2016-10" db="EMBL/GenBank/DDBJ databases">
        <authorList>
            <person name="de Groot N.N."/>
        </authorList>
    </citation>
    <scope>NUCLEOTIDE SEQUENCE [LARGE SCALE GENOMIC DNA]</scope>
    <source>
        <strain evidence="13 14">DSM 20678</strain>
    </source>
</reference>
<feature type="binding site" evidence="10">
    <location>
        <position position="403"/>
    </location>
    <ligand>
        <name>substrate</name>
    </ligand>
</feature>
<dbReference type="PANTHER" id="PTHR10353:SF36">
    <property type="entry name" value="LP05116P"/>
    <property type="match status" value="1"/>
</dbReference>
<feature type="active site" description="Nucleophile" evidence="9 11">
    <location>
        <position position="356"/>
    </location>
</feature>
<organism evidence="13 14">
    <name type="scientific">Caldicoprobacter faecalis</name>
    <dbReference type="NCBI Taxonomy" id="937334"/>
    <lineage>
        <taxon>Bacteria</taxon>
        <taxon>Bacillati</taxon>
        <taxon>Bacillota</taxon>
        <taxon>Clostridia</taxon>
        <taxon>Caldicoprobacterales</taxon>
        <taxon>Caldicoprobacteraceae</taxon>
        <taxon>Caldicoprobacter</taxon>
    </lineage>
</organism>
<keyword evidence="14" id="KW-1185">Reference proteome</keyword>
<keyword evidence="5" id="KW-0136">Cellulose degradation</keyword>
<dbReference type="InterPro" id="IPR017853">
    <property type="entry name" value="GH"/>
</dbReference>
<evidence type="ECO:0000256" key="1">
    <source>
        <dbReference type="ARBA" id="ARBA00000448"/>
    </source>
</evidence>